<gene>
    <name evidence="2" type="ORF">R5R35_001782</name>
</gene>
<dbReference type="SUPFAM" id="SSF53474">
    <property type="entry name" value="alpha/beta-Hydrolases"/>
    <property type="match status" value="1"/>
</dbReference>
<dbReference type="PANTHER" id="PTHR12277">
    <property type="entry name" value="ALPHA/BETA HYDROLASE DOMAIN-CONTAINING PROTEIN"/>
    <property type="match status" value="1"/>
</dbReference>
<keyword evidence="3" id="KW-1185">Reference proteome</keyword>
<dbReference type="InterPro" id="IPR029058">
    <property type="entry name" value="AB_hydrolase_fold"/>
</dbReference>
<organism evidence="2 3">
    <name type="scientific">Gryllus longicercus</name>
    <dbReference type="NCBI Taxonomy" id="2509291"/>
    <lineage>
        <taxon>Eukaryota</taxon>
        <taxon>Metazoa</taxon>
        <taxon>Ecdysozoa</taxon>
        <taxon>Arthropoda</taxon>
        <taxon>Hexapoda</taxon>
        <taxon>Insecta</taxon>
        <taxon>Pterygota</taxon>
        <taxon>Neoptera</taxon>
        <taxon>Polyneoptera</taxon>
        <taxon>Orthoptera</taxon>
        <taxon>Ensifera</taxon>
        <taxon>Gryllidea</taxon>
        <taxon>Grylloidea</taxon>
        <taxon>Gryllidae</taxon>
        <taxon>Gryllinae</taxon>
        <taxon>Gryllus</taxon>
    </lineage>
</organism>
<proteinExistence type="predicted"/>
<evidence type="ECO:0000259" key="1">
    <source>
        <dbReference type="Pfam" id="PF12146"/>
    </source>
</evidence>
<dbReference type="EMBL" id="JAZDUA010000036">
    <property type="protein sequence ID" value="KAK7871588.1"/>
    <property type="molecule type" value="Genomic_DNA"/>
</dbReference>
<evidence type="ECO:0000313" key="3">
    <source>
        <dbReference type="Proteomes" id="UP001378592"/>
    </source>
</evidence>
<dbReference type="AlphaFoldDB" id="A0AAN9Z7U0"/>
<accession>A0AAN9Z7U0</accession>
<dbReference type="Gene3D" id="3.40.50.1820">
    <property type="entry name" value="alpha/beta hydrolase"/>
    <property type="match status" value="1"/>
</dbReference>
<evidence type="ECO:0000313" key="2">
    <source>
        <dbReference type="EMBL" id="KAK7871588.1"/>
    </source>
</evidence>
<dbReference type="PANTHER" id="PTHR12277:SF81">
    <property type="entry name" value="PROTEIN ABHD13"/>
    <property type="match status" value="1"/>
</dbReference>
<sequence length="298" mass="34290">MESYMPDDTGQWNWKELFCLFCWPPCPRAIAAKLAFMPPVKTYNIKEDVRKVQTIWPNTESPSLTTIPNYHQHPERFDLIVARTSRCNKIVCVYVKNRENPTFTILFSHGNAVDIGQILDFYRDLTSAMRCNVLLYDYSGFGESTGKPSERNINADITTAWNVLRYKYEIPADKIVLYGQSIGTVPTVDLASRQQCAGVILQSPFTSGLRLVFPNWKIARPFDVFNNIGKVHRIKSRVLVIHGTDDSIIDISHGRELHNRCRNKVDPLWISGAGHNNIEIYPQFIQRLDRFLNKELIK</sequence>
<dbReference type="InterPro" id="IPR022742">
    <property type="entry name" value="Hydrolase_4"/>
</dbReference>
<reference evidence="2 3" key="1">
    <citation type="submission" date="2024-03" db="EMBL/GenBank/DDBJ databases">
        <title>The genome assembly and annotation of the cricket Gryllus longicercus Weissman &amp; Gray.</title>
        <authorList>
            <person name="Szrajer S."/>
            <person name="Gray D."/>
            <person name="Ylla G."/>
        </authorList>
    </citation>
    <scope>NUCLEOTIDE SEQUENCE [LARGE SCALE GENOMIC DNA]</scope>
    <source>
        <strain evidence="2">DAG 2021-001</strain>
        <tissue evidence="2">Whole body minus gut</tissue>
    </source>
</reference>
<feature type="domain" description="Serine aminopeptidase S33" evidence="1">
    <location>
        <begin position="101"/>
        <end position="208"/>
    </location>
</feature>
<dbReference type="Proteomes" id="UP001378592">
    <property type="component" value="Unassembled WGS sequence"/>
</dbReference>
<name>A0AAN9Z7U0_9ORTH</name>
<comment type="caution">
    <text evidence="2">The sequence shown here is derived from an EMBL/GenBank/DDBJ whole genome shotgun (WGS) entry which is preliminary data.</text>
</comment>
<dbReference type="GO" id="GO:0005886">
    <property type="term" value="C:plasma membrane"/>
    <property type="evidence" value="ECO:0007669"/>
    <property type="project" value="TreeGrafter"/>
</dbReference>
<dbReference type="GO" id="GO:0008474">
    <property type="term" value="F:palmitoyl-(protein) hydrolase activity"/>
    <property type="evidence" value="ECO:0007669"/>
    <property type="project" value="TreeGrafter"/>
</dbReference>
<dbReference type="GO" id="GO:0010008">
    <property type="term" value="C:endosome membrane"/>
    <property type="evidence" value="ECO:0007669"/>
    <property type="project" value="TreeGrafter"/>
</dbReference>
<protein>
    <recommendedName>
        <fullName evidence="1">Serine aminopeptidase S33 domain-containing protein</fullName>
    </recommendedName>
</protein>
<dbReference type="Pfam" id="PF12146">
    <property type="entry name" value="Hydrolase_4"/>
    <property type="match status" value="1"/>
</dbReference>